<dbReference type="PANTHER" id="PTHR43764">
    <property type="entry name" value="MOLYBDENUM COFACTOR BIOSYNTHESIS"/>
    <property type="match status" value="1"/>
</dbReference>
<dbReference type="EMBL" id="VSSQ01000463">
    <property type="protein sequence ID" value="MPL95331.1"/>
    <property type="molecule type" value="Genomic_DNA"/>
</dbReference>
<evidence type="ECO:0000256" key="2">
    <source>
        <dbReference type="ARBA" id="ARBA00023150"/>
    </source>
</evidence>
<dbReference type="Gene3D" id="3.40.980.10">
    <property type="entry name" value="MoaB/Mog-like domain"/>
    <property type="match status" value="1"/>
</dbReference>
<comment type="pathway">
    <text evidence="1">Cofactor biosynthesis; molybdopterin biosynthesis.</text>
</comment>
<feature type="domain" description="MoaB/Mog" evidence="3">
    <location>
        <begin position="112"/>
        <end position="256"/>
    </location>
</feature>
<keyword evidence="2" id="KW-0501">Molybdenum cofactor biosynthesis</keyword>
<dbReference type="SMART" id="SM00852">
    <property type="entry name" value="MoCF_biosynth"/>
    <property type="match status" value="1"/>
</dbReference>
<evidence type="ECO:0000259" key="3">
    <source>
        <dbReference type="SMART" id="SM00852"/>
    </source>
</evidence>
<evidence type="ECO:0000256" key="1">
    <source>
        <dbReference type="ARBA" id="ARBA00005046"/>
    </source>
</evidence>
<protein>
    <recommendedName>
        <fullName evidence="3">MoaB/Mog domain-containing protein</fullName>
    </recommendedName>
</protein>
<dbReference type="CDD" id="cd00886">
    <property type="entry name" value="MogA_MoaB"/>
    <property type="match status" value="1"/>
</dbReference>
<proteinExistence type="predicted"/>
<evidence type="ECO:0000313" key="4">
    <source>
        <dbReference type="EMBL" id="MPL95331.1"/>
    </source>
</evidence>
<dbReference type="NCBIfam" id="TIGR00177">
    <property type="entry name" value="molyb_syn"/>
    <property type="match status" value="1"/>
</dbReference>
<dbReference type="PANTHER" id="PTHR43764:SF1">
    <property type="entry name" value="MOLYBDOPTERIN MOLYBDOTRANSFERASE"/>
    <property type="match status" value="1"/>
</dbReference>
<gene>
    <name evidence="4" type="ORF">SDC9_41501</name>
</gene>
<dbReference type="Pfam" id="PF00994">
    <property type="entry name" value="MoCF_biosynth"/>
    <property type="match status" value="1"/>
</dbReference>
<sequence>MRILEILEKERGELFVHTLCYIGINAAGKTSFNGSEKELFLLPPGGFSSLPDNAAGFILPAGEFPEDFFFSAGEALFRAVLPSLPFPKLSGERGGFITVSAEANFLRPLNAGVLTVSDKGSRGEREDTSGPALAERLRGIGCDTVASSVVPDEHEAIVTTLQDWTDRHDLHLILCTGGTGFSPRDITPEALEAIAERKVPGIGEAMRQASLKITPKAMLSRGNAVIRGETLIMSLPGSARAATECFDAIAPALRHGVEILRGWDGECGSPS</sequence>
<dbReference type="SUPFAM" id="SSF53218">
    <property type="entry name" value="Molybdenum cofactor biosynthesis proteins"/>
    <property type="match status" value="1"/>
</dbReference>
<dbReference type="InterPro" id="IPR036425">
    <property type="entry name" value="MoaB/Mog-like_dom_sf"/>
</dbReference>
<comment type="caution">
    <text evidence="4">The sequence shown here is derived from an EMBL/GenBank/DDBJ whole genome shotgun (WGS) entry which is preliminary data.</text>
</comment>
<dbReference type="InterPro" id="IPR001453">
    <property type="entry name" value="MoaB/Mog_dom"/>
</dbReference>
<dbReference type="GO" id="GO:0006777">
    <property type="term" value="P:Mo-molybdopterin cofactor biosynthetic process"/>
    <property type="evidence" value="ECO:0007669"/>
    <property type="project" value="UniProtKB-KW"/>
</dbReference>
<organism evidence="4">
    <name type="scientific">bioreactor metagenome</name>
    <dbReference type="NCBI Taxonomy" id="1076179"/>
    <lineage>
        <taxon>unclassified sequences</taxon>
        <taxon>metagenomes</taxon>
        <taxon>ecological metagenomes</taxon>
    </lineage>
</organism>
<dbReference type="AlphaFoldDB" id="A0A644VVA5"/>
<reference evidence="4" key="1">
    <citation type="submission" date="2019-08" db="EMBL/GenBank/DDBJ databases">
        <authorList>
            <person name="Kucharzyk K."/>
            <person name="Murdoch R.W."/>
            <person name="Higgins S."/>
            <person name="Loffler F."/>
        </authorList>
    </citation>
    <scope>NUCLEOTIDE SEQUENCE</scope>
</reference>
<name>A0A644VVA5_9ZZZZ</name>
<accession>A0A644VVA5</accession>
<dbReference type="InterPro" id="IPR051920">
    <property type="entry name" value="MPT_Adenylyltrnsfr/MoaC-Rel"/>
</dbReference>